<feature type="domain" description="Response regulatory" evidence="4">
    <location>
        <begin position="2"/>
        <end position="116"/>
    </location>
</feature>
<feature type="modified residue" description="4-aspartylphosphate" evidence="2">
    <location>
        <position position="51"/>
    </location>
</feature>
<evidence type="ECO:0000256" key="1">
    <source>
        <dbReference type="ARBA" id="ARBA00023125"/>
    </source>
</evidence>
<dbReference type="GO" id="GO:0006355">
    <property type="term" value="P:regulation of DNA-templated transcription"/>
    <property type="evidence" value="ECO:0007669"/>
    <property type="project" value="InterPro"/>
</dbReference>
<evidence type="ECO:0000313" key="7">
    <source>
        <dbReference type="Proteomes" id="UP000606922"/>
    </source>
</evidence>
<sequence length="221" mass="24145">MRVLLVEDDIDLAEAIRDALVSKTMAVDVAHDGSSALMAIDVNDYDVVVLDRDIPLVHGDEVARRVSGRGRGPRILMLTAARLSKDKIAGFQLGADDYLSKPFDLAELEARLWALGRRPAESTPPALQVGSVTLDPFRHTAHRFGAPLTLSRKEFAVLHILMSRAGTPVSAEQLLEKAWDENANPFTNSIRVTVSSLRKKLGPPYINTFAGVGYTVVDDET</sequence>
<reference evidence="6" key="2">
    <citation type="submission" date="2020-09" db="EMBL/GenBank/DDBJ databases">
        <authorList>
            <person name="Sun Q."/>
            <person name="Zhou Y."/>
        </authorList>
    </citation>
    <scope>NUCLEOTIDE SEQUENCE</scope>
    <source>
        <strain evidence="6">CGMCC 1.12813</strain>
    </source>
</reference>
<dbReference type="Proteomes" id="UP000606922">
    <property type="component" value="Unassembled WGS sequence"/>
</dbReference>
<dbReference type="GO" id="GO:0032993">
    <property type="term" value="C:protein-DNA complex"/>
    <property type="evidence" value="ECO:0007669"/>
    <property type="project" value="TreeGrafter"/>
</dbReference>
<dbReference type="Gene3D" id="3.40.50.2300">
    <property type="match status" value="1"/>
</dbReference>
<evidence type="ECO:0000256" key="3">
    <source>
        <dbReference type="PROSITE-ProRule" id="PRU01091"/>
    </source>
</evidence>
<dbReference type="SMART" id="SM00448">
    <property type="entry name" value="REC"/>
    <property type="match status" value="1"/>
</dbReference>
<dbReference type="EMBL" id="BMGB01000001">
    <property type="protein sequence ID" value="GGA90716.1"/>
    <property type="molecule type" value="Genomic_DNA"/>
</dbReference>
<evidence type="ECO:0000313" key="6">
    <source>
        <dbReference type="EMBL" id="GGA90716.1"/>
    </source>
</evidence>
<dbReference type="GO" id="GO:0000976">
    <property type="term" value="F:transcription cis-regulatory region binding"/>
    <property type="evidence" value="ECO:0007669"/>
    <property type="project" value="TreeGrafter"/>
</dbReference>
<accession>A0A916SA41</accession>
<protein>
    <submittedName>
        <fullName evidence="6">Transcriptional regulatory protein CutR</fullName>
    </submittedName>
</protein>
<dbReference type="PROSITE" id="PS50110">
    <property type="entry name" value="RESPONSE_REGULATORY"/>
    <property type="match status" value="1"/>
</dbReference>
<comment type="caution">
    <text evidence="6">The sequence shown here is derived from an EMBL/GenBank/DDBJ whole genome shotgun (WGS) entry which is preliminary data.</text>
</comment>
<organism evidence="6 7">
    <name type="scientific">Conyzicola nivalis</name>
    <dbReference type="NCBI Taxonomy" id="1477021"/>
    <lineage>
        <taxon>Bacteria</taxon>
        <taxon>Bacillati</taxon>
        <taxon>Actinomycetota</taxon>
        <taxon>Actinomycetes</taxon>
        <taxon>Micrococcales</taxon>
        <taxon>Microbacteriaceae</taxon>
        <taxon>Conyzicola</taxon>
    </lineage>
</organism>
<dbReference type="Pfam" id="PF00072">
    <property type="entry name" value="Response_reg"/>
    <property type="match status" value="1"/>
</dbReference>
<dbReference type="PANTHER" id="PTHR48111:SF36">
    <property type="entry name" value="TRANSCRIPTIONAL REGULATORY PROTEIN CUTR"/>
    <property type="match status" value="1"/>
</dbReference>
<feature type="DNA-binding region" description="OmpR/PhoB-type" evidence="3">
    <location>
        <begin position="124"/>
        <end position="218"/>
    </location>
</feature>
<dbReference type="Gene3D" id="6.10.250.690">
    <property type="match status" value="1"/>
</dbReference>
<name>A0A916SA41_9MICO</name>
<dbReference type="SMART" id="SM00862">
    <property type="entry name" value="Trans_reg_C"/>
    <property type="match status" value="1"/>
</dbReference>
<dbReference type="CDD" id="cd00383">
    <property type="entry name" value="trans_reg_C"/>
    <property type="match status" value="1"/>
</dbReference>
<dbReference type="InterPro" id="IPR036388">
    <property type="entry name" value="WH-like_DNA-bd_sf"/>
</dbReference>
<dbReference type="Gene3D" id="1.10.10.10">
    <property type="entry name" value="Winged helix-like DNA-binding domain superfamily/Winged helix DNA-binding domain"/>
    <property type="match status" value="1"/>
</dbReference>
<dbReference type="GO" id="GO:0005829">
    <property type="term" value="C:cytosol"/>
    <property type="evidence" value="ECO:0007669"/>
    <property type="project" value="TreeGrafter"/>
</dbReference>
<gene>
    <name evidence="6" type="primary">cutR</name>
    <name evidence="6" type="ORF">GCM10010979_01770</name>
</gene>
<dbReference type="InterPro" id="IPR001867">
    <property type="entry name" value="OmpR/PhoB-type_DNA-bd"/>
</dbReference>
<reference evidence="6" key="1">
    <citation type="journal article" date="2014" name="Int. J. Syst. Evol. Microbiol.">
        <title>Complete genome sequence of Corynebacterium casei LMG S-19264T (=DSM 44701T), isolated from a smear-ripened cheese.</title>
        <authorList>
            <consortium name="US DOE Joint Genome Institute (JGI-PGF)"/>
            <person name="Walter F."/>
            <person name="Albersmeier A."/>
            <person name="Kalinowski J."/>
            <person name="Ruckert C."/>
        </authorList>
    </citation>
    <scope>NUCLEOTIDE SEQUENCE</scope>
    <source>
        <strain evidence="6">CGMCC 1.12813</strain>
    </source>
</reference>
<dbReference type="AlphaFoldDB" id="A0A916SA41"/>
<dbReference type="InterPro" id="IPR001789">
    <property type="entry name" value="Sig_transdc_resp-reg_receiver"/>
</dbReference>
<dbReference type="PROSITE" id="PS51755">
    <property type="entry name" value="OMPR_PHOB"/>
    <property type="match status" value="1"/>
</dbReference>
<dbReference type="PANTHER" id="PTHR48111">
    <property type="entry name" value="REGULATOR OF RPOS"/>
    <property type="match status" value="1"/>
</dbReference>
<dbReference type="RefSeq" id="WP_188508833.1">
    <property type="nucleotide sequence ID" value="NZ_BMGB01000001.1"/>
</dbReference>
<dbReference type="InterPro" id="IPR011006">
    <property type="entry name" value="CheY-like_superfamily"/>
</dbReference>
<proteinExistence type="predicted"/>
<keyword evidence="1 3" id="KW-0238">DNA-binding</keyword>
<dbReference type="SUPFAM" id="SSF52172">
    <property type="entry name" value="CheY-like"/>
    <property type="match status" value="1"/>
</dbReference>
<evidence type="ECO:0000259" key="5">
    <source>
        <dbReference type="PROSITE" id="PS51755"/>
    </source>
</evidence>
<evidence type="ECO:0000259" key="4">
    <source>
        <dbReference type="PROSITE" id="PS50110"/>
    </source>
</evidence>
<feature type="domain" description="OmpR/PhoB-type" evidence="5">
    <location>
        <begin position="124"/>
        <end position="218"/>
    </location>
</feature>
<dbReference type="GO" id="GO:0000156">
    <property type="term" value="F:phosphorelay response regulator activity"/>
    <property type="evidence" value="ECO:0007669"/>
    <property type="project" value="TreeGrafter"/>
</dbReference>
<dbReference type="InterPro" id="IPR039420">
    <property type="entry name" value="WalR-like"/>
</dbReference>
<dbReference type="Pfam" id="PF00486">
    <property type="entry name" value="Trans_reg_C"/>
    <property type="match status" value="1"/>
</dbReference>
<keyword evidence="7" id="KW-1185">Reference proteome</keyword>
<keyword evidence="2" id="KW-0597">Phosphoprotein</keyword>
<evidence type="ECO:0000256" key="2">
    <source>
        <dbReference type="PROSITE-ProRule" id="PRU00169"/>
    </source>
</evidence>